<keyword evidence="11" id="KW-1185">Reference proteome</keyword>
<keyword evidence="8" id="KW-0067">ATP-binding</keyword>
<dbReference type="InterPro" id="IPR000700">
    <property type="entry name" value="PAS-assoc_C"/>
</dbReference>
<dbReference type="InterPro" id="IPR013655">
    <property type="entry name" value="PAS_fold_3"/>
</dbReference>
<keyword evidence="5" id="KW-0677">Repeat</keyword>
<evidence type="ECO:0000313" key="11">
    <source>
        <dbReference type="Proteomes" id="UP001595629"/>
    </source>
</evidence>
<gene>
    <name evidence="10" type="ORF">ACFORG_18070</name>
</gene>
<evidence type="ECO:0000256" key="2">
    <source>
        <dbReference type="ARBA" id="ARBA00012438"/>
    </source>
</evidence>
<evidence type="ECO:0000259" key="9">
    <source>
        <dbReference type="PROSITE" id="PS50113"/>
    </source>
</evidence>
<evidence type="ECO:0000256" key="6">
    <source>
        <dbReference type="ARBA" id="ARBA00022741"/>
    </source>
</evidence>
<keyword evidence="6" id="KW-0547">Nucleotide-binding</keyword>
<reference evidence="11" key="1">
    <citation type="journal article" date="2019" name="Int. J. Syst. Evol. Microbiol.">
        <title>The Global Catalogue of Microorganisms (GCM) 10K type strain sequencing project: providing services to taxonomists for standard genome sequencing and annotation.</title>
        <authorList>
            <consortium name="The Broad Institute Genomics Platform"/>
            <consortium name="The Broad Institute Genome Sequencing Center for Infectious Disease"/>
            <person name="Wu L."/>
            <person name="Ma J."/>
        </authorList>
    </citation>
    <scope>NUCLEOTIDE SEQUENCE [LARGE SCALE GENOMIC DNA]</scope>
    <source>
        <strain evidence="11">KCTC 42911</strain>
    </source>
</reference>
<evidence type="ECO:0000256" key="1">
    <source>
        <dbReference type="ARBA" id="ARBA00000085"/>
    </source>
</evidence>
<dbReference type="Proteomes" id="UP001595629">
    <property type="component" value="Unassembled WGS sequence"/>
</dbReference>
<dbReference type="EMBL" id="JBHRXI010000017">
    <property type="protein sequence ID" value="MFC3615665.1"/>
    <property type="molecule type" value="Genomic_DNA"/>
</dbReference>
<dbReference type="PANTHER" id="PTHR41523:SF7">
    <property type="entry name" value="HISTIDINE KINASE"/>
    <property type="match status" value="1"/>
</dbReference>
<dbReference type="SUPFAM" id="SSF55785">
    <property type="entry name" value="PYP-like sensor domain (PAS domain)"/>
    <property type="match status" value="1"/>
</dbReference>
<dbReference type="GO" id="GO:0016301">
    <property type="term" value="F:kinase activity"/>
    <property type="evidence" value="ECO:0007669"/>
    <property type="project" value="UniProtKB-KW"/>
</dbReference>
<evidence type="ECO:0000256" key="4">
    <source>
        <dbReference type="ARBA" id="ARBA00022679"/>
    </source>
</evidence>
<protein>
    <recommendedName>
        <fullName evidence="2">histidine kinase</fullName>
        <ecNumber evidence="2">2.7.13.3</ecNumber>
    </recommendedName>
</protein>
<name>A0ABV7TL57_9RHOB</name>
<evidence type="ECO:0000313" key="10">
    <source>
        <dbReference type="EMBL" id="MFC3615665.1"/>
    </source>
</evidence>
<comment type="caution">
    <text evidence="10">The sequence shown here is derived from an EMBL/GenBank/DDBJ whole genome shotgun (WGS) entry which is preliminary data.</text>
</comment>
<dbReference type="SMART" id="SM00911">
    <property type="entry name" value="HWE_HK"/>
    <property type="match status" value="1"/>
</dbReference>
<dbReference type="RefSeq" id="WP_386736933.1">
    <property type="nucleotide sequence ID" value="NZ_JBHRXI010000017.1"/>
</dbReference>
<dbReference type="PROSITE" id="PS50113">
    <property type="entry name" value="PAC"/>
    <property type="match status" value="1"/>
</dbReference>
<keyword evidence="4" id="KW-0808">Transferase</keyword>
<accession>A0ABV7TL57</accession>
<feature type="domain" description="PAC" evidence="9">
    <location>
        <begin position="91"/>
        <end position="143"/>
    </location>
</feature>
<dbReference type="Pfam" id="PF08447">
    <property type="entry name" value="PAS_3"/>
    <property type="match status" value="1"/>
</dbReference>
<dbReference type="Gene3D" id="3.30.450.20">
    <property type="entry name" value="PAS domain"/>
    <property type="match status" value="1"/>
</dbReference>
<sequence length="333" mass="36145">MDGLQNPAEALPLTAEDMTVGLTVAEVGLGTVDYRADTVRFDTLAARFFDLPAGTDLPRDTLHDRIHPDDWPAVAAKLDDLLAPACDSRVVDISHRIVTGDGSIRWVNARKQVRFDADAKPLHGVFALVDITARIRAEEQARFLIGELNHRSKNLITVVAGIARQISRHCDPQDMAAQLNDRLTALARNQDAIVNADTGSFELRDIFTRQLAPFCLDTGRRVTLTGPALALSSSASQIVAMVAHELITNAMKHGALSDEAGQVAVSWTVGADDCLELHWAETGGPAISPPMRNGFGTEVLTTLTETSLGAEVSRRFDPDGFRLSLRAPIDRLR</sequence>
<proteinExistence type="predicted"/>
<dbReference type="EC" id="2.7.13.3" evidence="2"/>
<organism evidence="10 11">
    <name type="scientific">Lutimaribacter marinistellae</name>
    <dbReference type="NCBI Taxonomy" id="1820329"/>
    <lineage>
        <taxon>Bacteria</taxon>
        <taxon>Pseudomonadati</taxon>
        <taxon>Pseudomonadota</taxon>
        <taxon>Alphaproteobacteria</taxon>
        <taxon>Rhodobacterales</taxon>
        <taxon>Roseobacteraceae</taxon>
        <taxon>Lutimaribacter</taxon>
    </lineage>
</organism>
<keyword evidence="3" id="KW-0597">Phosphoprotein</keyword>
<dbReference type="PANTHER" id="PTHR41523">
    <property type="entry name" value="TWO-COMPONENT SYSTEM SENSOR PROTEIN"/>
    <property type="match status" value="1"/>
</dbReference>
<comment type="catalytic activity">
    <reaction evidence="1">
        <text>ATP + protein L-histidine = ADP + protein N-phospho-L-histidine.</text>
        <dbReference type="EC" id="2.7.13.3"/>
    </reaction>
</comment>
<dbReference type="Pfam" id="PF07536">
    <property type="entry name" value="HWE_HK"/>
    <property type="match status" value="1"/>
</dbReference>
<keyword evidence="7 10" id="KW-0418">Kinase</keyword>
<dbReference type="InterPro" id="IPR035965">
    <property type="entry name" value="PAS-like_dom_sf"/>
</dbReference>
<evidence type="ECO:0000256" key="7">
    <source>
        <dbReference type="ARBA" id="ARBA00022777"/>
    </source>
</evidence>
<evidence type="ECO:0000256" key="5">
    <source>
        <dbReference type="ARBA" id="ARBA00022737"/>
    </source>
</evidence>
<dbReference type="InterPro" id="IPR011102">
    <property type="entry name" value="Sig_transdc_His_kinase_HWE"/>
</dbReference>
<dbReference type="InterPro" id="IPR036890">
    <property type="entry name" value="HATPase_C_sf"/>
</dbReference>
<evidence type="ECO:0000256" key="3">
    <source>
        <dbReference type="ARBA" id="ARBA00022553"/>
    </source>
</evidence>
<evidence type="ECO:0000256" key="8">
    <source>
        <dbReference type="ARBA" id="ARBA00022840"/>
    </source>
</evidence>
<dbReference type="Gene3D" id="3.30.565.10">
    <property type="entry name" value="Histidine kinase-like ATPase, C-terminal domain"/>
    <property type="match status" value="1"/>
</dbReference>